<evidence type="ECO:0000256" key="5">
    <source>
        <dbReference type="ARBA" id="ARBA00023136"/>
    </source>
</evidence>
<dbReference type="OrthoDB" id="9769862at2"/>
<evidence type="ECO:0000256" key="3">
    <source>
        <dbReference type="ARBA" id="ARBA00022692"/>
    </source>
</evidence>
<feature type="transmembrane region" description="Helical" evidence="6">
    <location>
        <begin position="230"/>
        <end position="252"/>
    </location>
</feature>
<dbReference type="EMBL" id="CP028811">
    <property type="protein sequence ID" value="AWA31230.1"/>
    <property type="molecule type" value="Genomic_DNA"/>
</dbReference>
<feature type="transmembrane region" description="Helical" evidence="6">
    <location>
        <begin position="88"/>
        <end position="115"/>
    </location>
</feature>
<dbReference type="RefSeq" id="WP_108373036.1">
    <property type="nucleotide sequence ID" value="NZ_CP028811.1"/>
</dbReference>
<proteinExistence type="predicted"/>
<sequence length="428" mass="47297">MDSIRGIWKSSLFKAASLNSLSVALKIAIGLVTSKVIAVFVGPSGMALVGNLRNFLSSLETAGTLGFQNGLVKYTAENKGNPTELRRILSTVFLSLAVVAMLLSLSLFFLAGLWSDLIFGEAYPYQSIFRVLAAAMPWYACSLLLISVINGLGKFREVVYINMCGNVIGLALSVILVSQYHTFGALLAVIVAPALVFFAVLFFIPKEISSFAYFSRSYFSFGIIKKMSSYSLMAVVSAVISPLVFVAVRNYIIVSEGIENAGYWEAMSRISGYYMMFVSTVVSVYFLPKLVTAKTNAETRTVIFSYFRNILPVFALALLALYVMRGFVVRLLFTKAFVPVDALFFWQLSGDLLKALSMILGYYLVAKKHTAAFIVTEFASMGVMFFCSRYLVGSYGIEGVVMAHFVTYSIYNLLLFLHLRNVIFTKGR</sequence>
<keyword evidence="5 6" id="KW-0472">Membrane</keyword>
<feature type="transmembrane region" description="Helical" evidence="6">
    <location>
        <begin position="303"/>
        <end position="324"/>
    </location>
</feature>
<dbReference type="GO" id="GO:0009246">
    <property type="term" value="P:enterobacterial common antigen biosynthetic process"/>
    <property type="evidence" value="ECO:0007669"/>
    <property type="project" value="InterPro"/>
</dbReference>
<dbReference type="PANTHER" id="PTHR30250:SF30">
    <property type="entry name" value="LIPID III FLIPPASE"/>
    <property type="match status" value="1"/>
</dbReference>
<accession>A0A2S0RIX8</accession>
<dbReference type="GO" id="GO:0005886">
    <property type="term" value="C:plasma membrane"/>
    <property type="evidence" value="ECO:0007669"/>
    <property type="project" value="UniProtKB-SubCell"/>
</dbReference>
<evidence type="ECO:0000256" key="1">
    <source>
        <dbReference type="ARBA" id="ARBA00004651"/>
    </source>
</evidence>
<feature type="transmembrane region" description="Helical" evidence="6">
    <location>
        <begin position="27"/>
        <end position="49"/>
    </location>
</feature>
<dbReference type="PANTHER" id="PTHR30250">
    <property type="entry name" value="PST FAMILY PREDICTED COLANIC ACID TRANSPORTER"/>
    <property type="match status" value="1"/>
</dbReference>
<evidence type="ECO:0000313" key="7">
    <source>
        <dbReference type="EMBL" id="AWA31230.1"/>
    </source>
</evidence>
<feature type="transmembrane region" description="Helical" evidence="6">
    <location>
        <begin position="158"/>
        <end position="177"/>
    </location>
</feature>
<dbReference type="InterPro" id="IPR050833">
    <property type="entry name" value="Poly_Biosynth_Transport"/>
</dbReference>
<keyword evidence="4 6" id="KW-1133">Transmembrane helix</keyword>
<dbReference type="Proteomes" id="UP000244193">
    <property type="component" value="Chromosome"/>
</dbReference>
<reference evidence="7 8" key="1">
    <citation type="submission" date="2018-04" db="EMBL/GenBank/DDBJ databases">
        <title>Genome sequencing of Flavobacterium sp. HYN0048.</title>
        <authorList>
            <person name="Yi H."/>
            <person name="Baek C."/>
        </authorList>
    </citation>
    <scope>NUCLEOTIDE SEQUENCE [LARGE SCALE GENOMIC DNA]</scope>
    <source>
        <strain evidence="7 8">HYN0048</strain>
    </source>
</reference>
<feature type="transmembrane region" description="Helical" evidence="6">
    <location>
        <begin position="127"/>
        <end position="146"/>
    </location>
</feature>
<feature type="transmembrane region" description="Helical" evidence="6">
    <location>
        <begin position="344"/>
        <end position="365"/>
    </location>
</feature>
<feature type="transmembrane region" description="Helical" evidence="6">
    <location>
        <begin position="372"/>
        <end position="391"/>
    </location>
</feature>
<dbReference type="CDD" id="cd13125">
    <property type="entry name" value="MATE_like_10"/>
    <property type="match status" value="1"/>
</dbReference>
<evidence type="ECO:0000256" key="2">
    <source>
        <dbReference type="ARBA" id="ARBA00022475"/>
    </source>
</evidence>
<name>A0A2S0RIX8_9FLAO</name>
<keyword evidence="8" id="KW-1185">Reference proteome</keyword>
<feature type="transmembrane region" description="Helical" evidence="6">
    <location>
        <begin position="183"/>
        <end position="204"/>
    </location>
</feature>
<organism evidence="7 8">
    <name type="scientific">Flavobacterium magnum</name>
    <dbReference type="NCBI Taxonomy" id="2162713"/>
    <lineage>
        <taxon>Bacteria</taxon>
        <taxon>Pseudomonadati</taxon>
        <taxon>Bacteroidota</taxon>
        <taxon>Flavobacteriia</taxon>
        <taxon>Flavobacteriales</taxon>
        <taxon>Flavobacteriaceae</taxon>
        <taxon>Flavobacterium</taxon>
    </lineage>
</organism>
<dbReference type="InterPro" id="IPR044550">
    <property type="entry name" value="WzxE"/>
</dbReference>
<protein>
    <submittedName>
        <fullName evidence="7">O-antigen translocase</fullName>
    </submittedName>
</protein>
<feature type="transmembrane region" description="Helical" evidence="6">
    <location>
        <begin position="397"/>
        <end position="419"/>
    </location>
</feature>
<keyword evidence="3 6" id="KW-0812">Transmembrane</keyword>
<comment type="subcellular location">
    <subcellularLocation>
        <location evidence="1">Cell membrane</location>
        <topology evidence="1">Multi-pass membrane protein</topology>
    </subcellularLocation>
</comment>
<feature type="transmembrane region" description="Helical" evidence="6">
    <location>
        <begin position="272"/>
        <end position="291"/>
    </location>
</feature>
<evidence type="ECO:0000256" key="6">
    <source>
        <dbReference type="SAM" id="Phobius"/>
    </source>
</evidence>
<evidence type="ECO:0000256" key="4">
    <source>
        <dbReference type="ARBA" id="ARBA00022989"/>
    </source>
</evidence>
<keyword evidence="2" id="KW-1003">Cell membrane</keyword>
<evidence type="ECO:0000313" key="8">
    <source>
        <dbReference type="Proteomes" id="UP000244193"/>
    </source>
</evidence>
<dbReference type="AlphaFoldDB" id="A0A2S0RIX8"/>
<dbReference type="KEGG" id="fmg:HYN48_14620"/>
<gene>
    <name evidence="7" type="ORF">HYN48_14620</name>
</gene>